<organism evidence="1 2">
    <name type="scientific">Snodgrassella alvi</name>
    <dbReference type="NCBI Taxonomy" id="1196083"/>
    <lineage>
        <taxon>Bacteria</taxon>
        <taxon>Pseudomonadati</taxon>
        <taxon>Pseudomonadota</taxon>
        <taxon>Betaproteobacteria</taxon>
        <taxon>Neisseriales</taxon>
        <taxon>Neisseriaceae</taxon>
        <taxon>Snodgrassella</taxon>
    </lineage>
</organism>
<protein>
    <submittedName>
        <fullName evidence="1">Uncharacterized protein</fullName>
    </submittedName>
</protein>
<dbReference type="AlphaFoldDB" id="A0A2N9XBA3"/>
<dbReference type="Proteomes" id="UP000229970">
    <property type="component" value="Unassembled WGS sequence"/>
</dbReference>
<dbReference type="RefSeq" id="WP_100139587.1">
    <property type="nucleotide sequence ID" value="NZ_MEIP01000030.1"/>
</dbReference>
<dbReference type="EMBL" id="MEIP01000030">
    <property type="protein sequence ID" value="PIT43794.1"/>
    <property type="molecule type" value="Genomic_DNA"/>
</dbReference>
<accession>A0A2N9XBA3</accession>
<name>A0A2N9XBA3_9NEIS</name>
<sequence>MNNVTYKPVKKGIHVVAFRIALKKEKSNNPKKIEQGKCKLVKTVIAEETFDEWEAAYAWGDQFLV</sequence>
<comment type="caution">
    <text evidence="1">The sequence shown here is derived from an EMBL/GenBank/DDBJ whole genome shotgun (WGS) entry which is preliminary data.</text>
</comment>
<reference evidence="1 2" key="1">
    <citation type="journal article" date="2017" name="MBio">
        <title>Type VI secretion-mediated competition in the bee gut microbiome.</title>
        <authorList>
            <person name="Steele M.I."/>
            <person name="Kwong W.K."/>
            <person name="Powell J.E."/>
            <person name="Whiteley M."/>
            <person name="Moran N.A."/>
        </authorList>
    </citation>
    <scope>NUCLEOTIDE SEQUENCE [LARGE SCALE GENOMIC DNA]</scope>
    <source>
        <strain evidence="1 2">Ruf1-X</strain>
    </source>
</reference>
<proteinExistence type="predicted"/>
<gene>
    <name evidence="1" type="ORF">BHC46_12385</name>
</gene>
<evidence type="ECO:0000313" key="2">
    <source>
        <dbReference type="Proteomes" id="UP000229970"/>
    </source>
</evidence>
<evidence type="ECO:0000313" key="1">
    <source>
        <dbReference type="EMBL" id="PIT43794.1"/>
    </source>
</evidence>